<protein>
    <submittedName>
        <fullName evidence="1">Uncharacterized protein</fullName>
    </submittedName>
</protein>
<evidence type="ECO:0000313" key="2">
    <source>
        <dbReference type="Proteomes" id="UP000294513"/>
    </source>
</evidence>
<sequence length="475" mass="54628">MRFSETYGITRTDDDDWFDPLLLADTNLCVDPFMIYDDADDFWAQAHDDMIDFFVMVLKMVKAAKGNKKSPSWGKAKSLLLFPEPDEFCLGVTEGSPRGAGSGKGLQEPMLRSASIAVQHNIESVEHVEELVLFQEGMGLDRISDMVCNILKSYFIQYTQNVARCHSVKMERIRVRHSSWDNQNAKWRDEVVELPRNPYTGSAVLLVPGRFLRALLTVNVDDFWDWAWRQEPEALRANFNYDLAWRVPAAMKAKMASQNPELVKTFMRECETHEKVPYDIENDPLLRTSTYELGTALATDNPLSFTPAKPDEFHKFIEALVAAYAHGIEQSDAWRLLWDKNKFRPESACQSLFRFAAAQYCRANKIDLTSEANAGRGPVDFKFVQNWDARALIEMKLANNSKFWHGLNKQTVQYLKSEDLRYALFVCICFEDDHFDREFQREVRDLAAATSVEFNVSIKPMFIDARRKQSASKVK</sequence>
<comment type="caution">
    <text evidence="1">The sequence shown here is derived from an EMBL/GenBank/DDBJ whole genome shotgun (WGS) entry which is preliminary data.</text>
</comment>
<proteinExistence type="predicted"/>
<dbReference type="EMBL" id="SMKU01000223">
    <property type="protein sequence ID" value="TDD75414.1"/>
    <property type="molecule type" value="Genomic_DNA"/>
</dbReference>
<name>A0A4R5AW78_9ACTN</name>
<dbReference type="AlphaFoldDB" id="A0A4R5AW78"/>
<reference evidence="1 2" key="1">
    <citation type="submission" date="2019-03" db="EMBL/GenBank/DDBJ databases">
        <title>Draft genome sequences of novel Actinobacteria.</title>
        <authorList>
            <person name="Sahin N."/>
            <person name="Ay H."/>
            <person name="Saygin H."/>
        </authorList>
    </citation>
    <scope>NUCLEOTIDE SEQUENCE [LARGE SCALE GENOMIC DNA]</scope>
    <source>
        <strain evidence="1 2">H3C3</strain>
    </source>
</reference>
<keyword evidence="2" id="KW-1185">Reference proteome</keyword>
<accession>A0A4R5AW78</accession>
<gene>
    <name evidence="1" type="ORF">E1298_31550</name>
</gene>
<dbReference type="RefSeq" id="WP_131899756.1">
    <property type="nucleotide sequence ID" value="NZ_SMKU01000223.1"/>
</dbReference>
<organism evidence="1 2">
    <name type="scientific">Actinomadura rubrisoli</name>
    <dbReference type="NCBI Taxonomy" id="2530368"/>
    <lineage>
        <taxon>Bacteria</taxon>
        <taxon>Bacillati</taxon>
        <taxon>Actinomycetota</taxon>
        <taxon>Actinomycetes</taxon>
        <taxon>Streptosporangiales</taxon>
        <taxon>Thermomonosporaceae</taxon>
        <taxon>Actinomadura</taxon>
    </lineage>
</organism>
<evidence type="ECO:0000313" key="1">
    <source>
        <dbReference type="EMBL" id="TDD75414.1"/>
    </source>
</evidence>
<dbReference type="Proteomes" id="UP000294513">
    <property type="component" value="Unassembled WGS sequence"/>
</dbReference>
<dbReference type="OrthoDB" id="6691177at2"/>